<dbReference type="RefSeq" id="WP_031576649.1">
    <property type="nucleotide sequence ID" value="NZ_FNDZ01000005.1"/>
</dbReference>
<dbReference type="Pfam" id="PF08487">
    <property type="entry name" value="VIT"/>
    <property type="match status" value="1"/>
</dbReference>
<reference evidence="3 4" key="1">
    <citation type="submission" date="2016-10" db="EMBL/GenBank/DDBJ databases">
        <authorList>
            <person name="de Groot N.N."/>
        </authorList>
    </citation>
    <scope>NUCLEOTIDE SEQUENCE [LARGE SCALE GENOMIC DNA]</scope>
    <source>
        <strain evidence="3 4">CGMCC 1.5058</strain>
    </source>
</reference>
<evidence type="ECO:0000313" key="3">
    <source>
        <dbReference type="EMBL" id="SDI88914.1"/>
    </source>
</evidence>
<dbReference type="EMBL" id="FNDZ01000005">
    <property type="protein sequence ID" value="SDI88914.1"/>
    <property type="molecule type" value="Genomic_DNA"/>
</dbReference>
<dbReference type="PROSITE" id="PS51468">
    <property type="entry name" value="VIT"/>
    <property type="match status" value="1"/>
</dbReference>
<dbReference type="Gene3D" id="3.40.50.410">
    <property type="entry name" value="von Willebrand factor, type A domain"/>
    <property type="match status" value="1"/>
</dbReference>
<dbReference type="SMART" id="SM00609">
    <property type="entry name" value="VIT"/>
    <property type="match status" value="1"/>
</dbReference>
<dbReference type="PROSITE" id="PS50234">
    <property type="entry name" value="VWFA"/>
    <property type="match status" value="1"/>
</dbReference>
<evidence type="ECO:0000259" key="1">
    <source>
        <dbReference type="PROSITE" id="PS50234"/>
    </source>
</evidence>
<evidence type="ECO:0000313" key="4">
    <source>
        <dbReference type="Proteomes" id="UP000183255"/>
    </source>
</evidence>
<dbReference type="SUPFAM" id="SSF53300">
    <property type="entry name" value="vWA-like"/>
    <property type="match status" value="1"/>
</dbReference>
<sequence length="797" mass="91670">MMKKYGLSTKDNRKVKLNHLEVTGNICGEYIEYTISQDYKNISGENMEGVYSFPVPSTSLITGIEVNLGGRNLKAMVEERDAVLETLKESQEQGINTLALEQKDDEYFTITIGNILPNEKVNVRISYMDQLTYEDDTLSLYIPSVMDPVYYREEDEEEEELEEELDFYLSLLVESYSKMDFKSPSHKIKVEREDDTLSKVTVVKGQTLDHDFILTLREEHPQTAAGMGYSYYEDETEKSILMLKLVPTLPDIPVEYTTNYSFILDTSVSMEGFKLEEAKNAMLIALRSLEEGDKFNLIAYNEEIYKFSPSGKVKFTKENLEAATEWIESLTTREGECTFEALKDAIREGELEEEESTIFLFTDDSVAEEDEILEYVRTNVGQHRIFPIGMDTEVNSYFINRLAEVGNGRPEFIEEGERIDDIILRQFNRIHNPQLDVTEIDFGDMVVEKTYPGTITYLYDREPFTIFALVDGVISGSIDIRGVVDETDYIMHIDLDKLEIEENSQLIRKVWARKRIESLVEKERFVRGVEEEQIKEEILALSKEYSILSKETSFIMMETIEDPVMGMGLNKIVPMEMTESTMKNLASGYFLDEAAYSFDVNIREKMAVTGLTHKEAKMAIKYDRDNLLRILAKNQQADGSFLEIGEESEGEILETTLRSLLAFLVGTETTTFYLNNVSKALRYVINTMKTDESLITERNYMLLRIAYDLAEKKNLLKGKVRDVNKELVDYISDMKYRESLEEVSDLVYRASPNQKKFIMAGTLNITKSYVENAHEIFEMDIRKNIKNIANLAMAKAL</sequence>
<dbReference type="PANTHER" id="PTHR45737">
    <property type="entry name" value="VON WILLEBRAND FACTOR A DOMAIN-CONTAINING PROTEIN 5A"/>
    <property type="match status" value="1"/>
</dbReference>
<accession>A0A1G8P8U5</accession>
<dbReference type="PANTHER" id="PTHR45737:SF6">
    <property type="entry name" value="VON WILLEBRAND FACTOR A DOMAIN-CONTAINING PROTEIN 5A"/>
    <property type="match status" value="1"/>
</dbReference>
<dbReference type="InterPro" id="IPR036465">
    <property type="entry name" value="vWFA_dom_sf"/>
</dbReference>
<dbReference type="AlphaFoldDB" id="A0A1G8P8U5"/>
<protein>
    <submittedName>
        <fullName evidence="3">Ca-activated chloride channel family protein</fullName>
    </submittedName>
</protein>
<proteinExistence type="predicted"/>
<evidence type="ECO:0000259" key="2">
    <source>
        <dbReference type="PROSITE" id="PS51468"/>
    </source>
</evidence>
<organism evidence="3 4">
    <name type="scientific">Proteiniclasticum ruminis</name>
    <dbReference type="NCBI Taxonomy" id="398199"/>
    <lineage>
        <taxon>Bacteria</taxon>
        <taxon>Bacillati</taxon>
        <taxon>Bacillota</taxon>
        <taxon>Clostridia</taxon>
        <taxon>Eubacteriales</taxon>
        <taxon>Clostridiaceae</taxon>
        <taxon>Proteiniclasticum</taxon>
    </lineage>
</organism>
<gene>
    <name evidence="3" type="ORF">SAMN05421804_10529</name>
</gene>
<feature type="domain" description="VWFA" evidence="1">
    <location>
        <begin position="259"/>
        <end position="427"/>
    </location>
</feature>
<dbReference type="SMART" id="SM00327">
    <property type="entry name" value="VWA"/>
    <property type="match status" value="1"/>
</dbReference>
<dbReference type="Pfam" id="PF13768">
    <property type="entry name" value="VWA_3"/>
    <property type="match status" value="1"/>
</dbReference>
<dbReference type="InterPro" id="IPR002035">
    <property type="entry name" value="VWF_A"/>
</dbReference>
<feature type="domain" description="VIT" evidence="2">
    <location>
        <begin position="1"/>
        <end position="129"/>
    </location>
</feature>
<dbReference type="InterPro" id="IPR013694">
    <property type="entry name" value="VIT"/>
</dbReference>
<dbReference type="Proteomes" id="UP000183255">
    <property type="component" value="Unassembled WGS sequence"/>
</dbReference>
<name>A0A1G8P8U5_9CLOT</name>